<dbReference type="RefSeq" id="WP_348398221.1">
    <property type="nucleotide sequence ID" value="NZ_CP136600.1"/>
</dbReference>
<dbReference type="InterPro" id="IPR014917">
    <property type="entry name" value="DUF1800"/>
</dbReference>
<sequence>MSTANTNATIAANRFGLGAKPGELVQAEKNPKKWLSAQLMPISFDQSLPTSNDVFKQLSEFNLAYKKKKNKSDTEQFKKAKKDRARFIKSTYQKLATDAFVQSINSDSSLTWRLLDFFSNHFSVSADGKMMPAIGPTLEREAIANNLFNRFEDMLLAVSKHPAMLIYLNNERSFGPNSKLALNSKKNKNNKKGIGLNENLAREILELHTLGVNGGYSQNDVIELAKGITGWSIANPNKDDGVGFTYRAWGKEPGKRTLLGKTYNQKGIKQGEAMLKDLANHPNTAKFVCSKLVKHFVSDSPDPQLVDILVKRWQKTGGNIKEVMLALIHSEQAWSAEQKKFKTPREYLQSSFRALNIKSINFKQLFFTLNTFGQQPFKAGSPAGFSDEQQDWDGGNALMSKIDWTASLVSRVRANAETIMNDTLALPTSSITYKAVVRAESRKQALAMLLMSPEFLRR</sequence>
<gene>
    <name evidence="1" type="ORF">RI844_09565</name>
</gene>
<dbReference type="EMBL" id="CP136600">
    <property type="protein sequence ID" value="WOH39455.1"/>
    <property type="molecule type" value="Genomic_DNA"/>
</dbReference>
<proteinExistence type="predicted"/>
<name>A0ABZ0GUY0_9GAMM</name>
<evidence type="ECO:0000313" key="1">
    <source>
        <dbReference type="EMBL" id="WOH39455.1"/>
    </source>
</evidence>
<organism evidence="1 2">
    <name type="scientific">Thalassotalea fonticola</name>
    <dbReference type="NCBI Taxonomy" id="3065649"/>
    <lineage>
        <taxon>Bacteria</taxon>
        <taxon>Pseudomonadati</taxon>
        <taxon>Pseudomonadota</taxon>
        <taxon>Gammaproteobacteria</taxon>
        <taxon>Alteromonadales</taxon>
        <taxon>Colwelliaceae</taxon>
        <taxon>Thalassotalea</taxon>
    </lineage>
</organism>
<evidence type="ECO:0000313" key="2">
    <source>
        <dbReference type="Proteomes" id="UP001301442"/>
    </source>
</evidence>
<dbReference type="Proteomes" id="UP001301442">
    <property type="component" value="Chromosome"/>
</dbReference>
<keyword evidence="2" id="KW-1185">Reference proteome</keyword>
<protein>
    <submittedName>
        <fullName evidence="1">DUF1800 domain-containing protein</fullName>
    </submittedName>
</protein>
<accession>A0ABZ0GUY0</accession>
<dbReference type="Pfam" id="PF08811">
    <property type="entry name" value="DUF1800"/>
    <property type="match status" value="1"/>
</dbReference>
<reference evidence="1 2" key="1">
    <citation type="submission" date="2023-09" db="EMBL/GenBank/DDBJ databases">
        <authorList>
            <person name="Qi X."/>
        </authorList>
    </citation>
    <scope>NUCLEOTIDE SEQUENCE [LARGE SCALE GENOMIC DNA]</scope>
    <source>
        <strain evidence="1 2">S1-1</strain>
    </source>
</reference>